<evidence type="ECO:0000256" key="1">
    <source>
        <dbReference type="ARBA" id="ARBA00004127"/>
    </source>
</evidence>
<evidence type="ECO:0000313" key="10">
    <source>
        <dbReference type="Proteomes" id="UP000780801"/>
    </source>
</evidence>
<reference evidence="9" key="1">
    <citation type="journal article" date="2020" name="Fungal Divers.">
        <title>Resolving the Mortierellaceae phylogeny through synthesis of multi-gene phylogenetics and phylogenomics.</title>
        <authorList>
            <person name="Vandepol N."/>
            <person name="Liber J."/>
            <person name="Desiro A."/>
            <person name="Na H."/>
            <person name="Kennedy M."/>
            <person name="Barry K."/>
            <person name="Grigoriev I.V."/>
            <person name="Miller A.N."/>
            <person name="O'Donnell K."/>
            <person name="Stajich J.E."/>
            <person name="Bonito G."/>
        </authorList>
    </citation>
    <scope>NUCLEOTIDE SEQUENCE</scope>
    <source>
        <strain evidence="9">KOD1015</strain>
    </source>
</reference>
<feature type="transmembrane region" description="Helical" evidence="7">
    <location>
        <begin position="380"/>
        <end position="403"/>
    </location>
</feature>
<name>A0A9P6FWD0_9FUNG</name>
<dbReference type="CDD" id="cd17502">
    <property type="entry name" value="MFS_Azr1_MDR_like"/>
    <property type="match status" value="1"/>
</dbReference>
<dbReference type="GO" id="GO:0005886">
    <property type="term" value="C:plasma membrane"/>
    <property type="evidence" value="ECO:0007669"/>
    <property type="project" value="TreeGrafter"/>
</dbReference>
<keyword evidence="5 7" id="KW-0472">Membrane</keyword>
<feature type="transmembrane region" description="Helical" evidence="7">
    <location>
        <begin position="255"/>
        <end position="279"/>
    </location>
</feature>
<dbReference type="Proteomes" id="UP000780801">
    <property type="component" value="Unassembled WGS sequence"/>
</dbReference>
<comment type="subcellular location">
    <subcellularLocation>
        <location evidence="1">Endomembrane system</location>
        <topology evidence="1">Multi-pass membrane protein</topology>
    </subcellularLocation>
</comment>
<dbReference type="InterPro" id="IPR005829">
    <property type="entry name" value="Sugar_transporter_CS"/>
</dbReference>
<evidence type="ECO:0000256" key="5">
    <source>
        <dbReference type="ARBA" id="ARBA00023136"/>
    </source>
</evidence>
<organism evidence="9 10">
    <name type="scientific">Lunasporangiospora selenospora</name>
    <dbReference type="NCBI Taxonomy" id="979761"/>
    <lineage>
        <taxon>Eukaryota</taxon>
        <taxon>Fungi</taxon>
        <taxon>Fungi incertae sedis</taxon>
        <taxon>Mucoromycota</taxon>
        <taxon>Mortierellomycotina</taxon>
        <taxon>Mortierellomycetes</taxon>
        <taxon>Mortierellales</taxon>
        <taxon>Mortierellaceae</taxon>
        <taxon>Lunasporangiospora</taxon>
    </lineage>
</organism>
<dbReference type="OrthoDB" id="10021397at2759"/>
<sequence>MFMAALDNSIVSTALPRIGTEFESSNKVQLAFSCYVILSNAFQGLWGRSSNIFGPKPIVFVTIVIFVIGSVLAGASTSMEMFLVSRALIGMGAGGMFSLSSIIIAELVSVRDRGKYQGFISSVFAISALSGPVLGGTFVDKVTWRWCFYIQVALAVVTVPTMAIMLKLPRPKGSTVEKLKSIDWLGALLMAMVTLFLLLPTNLGGNLYPWNSPLIITSYVLAVLSAILFLHVEAKHAKQPIVPPYLWRNRNVTSLFSLNVFMGMTFWTLIFFLPIYFQIVVKETATAAGLAMIPLEVGIFISSYLAGVLITRYGKCLPYIYSGTGFTLLGIGLCLLLAQTPSKAIHLVVLFICGCGIGQLFPSLIVAIQASVDRKDIATVSALNFFFRMTGSGLGVAINGAIFQNRLAAALVQQGVPEAYAQLARLSAQRLGEIPDAYRGVVELVYLDSIRAVFRATIPMASAMFLLTFLVRHVHLGDK</sequence>
<feature type="transmembrane region" description="Helical" evidence="7">
    <location>
        <begin position="58"/>
        <end position="77"/>
    </location>
</feature>
<dbReference type="PROSITE" id="PS00217">
    <property type="entry name" value="SUGAR_TRANSPORT_2"/>
    <property type="match status" value="1"/>
</dbReference>
<feature type="domain" description="Major facilitator superfamily (MFS) profile" evidence="8">
    <location>
        <begin position="1"/>
        <end position="475"/>
    </location>
</feature>
<feature type="transmembrane region" description="Helical" evidence="7">
    <location>
        <begin position="181"/>
        <end position="199"/>
    </location>
</feature>
<evidence type="ECO:0000256" key="7">
    <source>
        <dbReference type="SAM" id="Phobius"/>
    </source>
</evidence>
<dbReference type="GO" id="GO:0012505">
    <property type="term" value="C:endomembrane system"/>
    <property type="evidence" value="ECO:0007669"/>
    <property type="project" value="UniProtKB-SubCell"/>
</dbReference>
<dbReference type="GO" id="GO:0022857">
    <property type="term" value="F:transmembrane transporter activity"/>
    <property type="evidence" value="ECO:0007669"/>
    <property type="project" value="InterPro"/>
</dbReference>
<evidence type="ECO:0000259" key="8">
    <source>
        <dbReference type="PROSITE" id="PS50850"/>
    </source>
</evidence>
<evidence type="ECO:0000313" key="9">
    <source>
        <dbReference type="EMBL" id="KAF9582704.1"/>
    </source>
</evidence>
<comment type="caution">
    <text evidence="9">The sequence shown here is derived from an EMBL/GenBank/DDBJ whole genome shotgun (WGS) entry which is preliminary data.</text>
</comment>
<dbReference type="InterPro" id="IPR011701">
    <property type="entry name" value="MFS"/>
</dbReference>
<keyword evidence="3 7" id="KW-0812">Transmembrane</keyword>
<accession>A0A9P6FWD0</accession>
<dbReference type="SUPFAM" id="SSF103473">
    <property type="entry name" value="MFS general substrate transporter"/>
    <property type="match status" value="1"/>
</dbReference>
<feature type="transmembrane region" description="Helical" evidence="7">
    <location>
        <begin position="83"/>
        <end position="104"/>
    </location>
</feature>
<dbReference type="Gene3D" id="1.20.1250.20">
    <property type="entry name" value="MFS general substrate transporter like domains"/>
    <property type="match status" value="1"/>
</dbReference>
<evidence type="ECO:0000256" key="6">
    <source>
        <dbReference type="ARBA" id="ARBA00044273"/>
    </source>
</evidence>
<keyword evidence="2" id="KW-0813">Transport</keyword>
<gene>
    <name evidence="9" type="ORF">BGW38_010866</name>
</gene>
<evidence type="ECO:0000256" key="2">
    <source>
        <dbReference type="ARBA" id="ARBA00022448"/>
    </source>
</evidence>
<keyword evidence="4 7" id="KW-1133">Transmembrane helix</keyword>
<dbReference type="PANTHER" id="PTHR23501">
    <property type="entry name" value="MAJOR FACILITATOR SUPERFAMILY"/>
    <property type="match status" value="1"/>
</dbReference>
<feature type="transmembrane region" description="Helical" evidence="7">
    <location>
        <begin position="319"/>
        <end position="338"/>
    </location>
</feature>
<dbReference type="InterPro" id="IPR036259">
    <property type="entry name" value="MFS_trans_sf"/>
</dbReference>
<feature type="transmembrane region" description="Helical" evidence="7">
    <location>
        <begin position="344"/>
        <end position="368"/>
    </location>
</feature>
<dbReference type="PROSITE" id="PS50850">
    <property type="entry name" value="MFS"/>
    <property type="match status" value="1"/>
</dbReference>
<dbReference type="InterPro" id="IPR020846">
    <property type="entry name" value="MFS_dom"/>
</dbReference>
<dbReference type="Pfam" id="PF07690">
    <property type="entry name" value="MFS_1"/>
    <property type="match status" value="1"/>
</dbReference>
<dbReference type="EMBL" id="JAABOA010000954">
    <property type="protein sequence ID" value="KAF9582704.1"/>
    <property type="molecule type" value="Genomic_DNA"/>
</dbReference>
<feature type="transmembrane region" description="Helical" evidence="7">
    <location>
        <begin position="148"/>
        <end position="169"/>
    </location>
</feature>
<dbReference type="Gene3D" id="1.20.1720.10">
    <property type="entry name" value="Multidrug resistance protein D"/>
    <property type="match status" value="1"/>
</dbReference>
<proteinExistence type="predicted"/>
<feature type="transmembrane region" description="Helical" evidence="7">
    <location>
        <begin position="452"/>
        <end position="471"/>
    </location>
</feature>
<evidence type="ECO:0000256" key="3">
    <source>
        <dbReference type="ARBA" id="ARBA00022692"/>
    </source>
</evidence>
<dbReference type="PANTHER" id="PTHR23501:SF191">
    <property type="entry name" value="VACUOLAR BASIC AMINO ACID TRANSPORTER 4"/>
    <property type="match status" value="1"/>
</dbReference>
<protein>
    <recommendedName>
        <fullName evidence="6">MFS-type drug efflux transporter P55</fullName>
    </recommendedName>
</protein>
<feature type="transmembrane region" description="Helical" evidence="7">
    <location>
        <begin position="285"/>
        <end position="307"/>
    </location>
</feature>
<evidence type="ECO:0000256" key="4">
    <source>
        <dbReference type="ARBA" id="ARBA00022989"/>
    </source>
</evidence>
<feature type="transmembrane region" description="Helical" evidence="7">
    <location>
        <begin position="214"/>
        <end position="234"/>
    </location>
</feature>
<dbReference type="AlphaFoldDB" id="A0A9P6FWD0"/>
<feature type="transmembrane region" description="Helical" evidence="7">
    <location>
        <begin position="116"/>
        <end position="136"/>
    </location>
</feature>
<keyword evidence="10" id="KW-1185">Reference proteome</keyword>